<dbReference type="InterPro" id="IPR003779">
    <property type="entry name" value="CMD-like"/>
</dbReference>
<accession>A0A2Z2NJ60</accession>
<dbReference type="Proteomes" id="UP000250079">
    <property type="component" value="Chromosome"/>
</dbReference>
<feature type="domain" description="Carboxymuconolactone decarboxylase-like" evidence="1">
    <location>
        <begin position="56"/>
        <end position="116"/>
    </location>
</feature>
<evidence type="ECO:0000259" key="1">
    <source>
        <dbReference type="Pfam" id="PF02627"/>
    </source>
</evidence>
<name>A0A2Z2NJ60_9GAMM</name>
<dbReference type="PANTHER" id="PTHR35446">
    <property type="entry name" value="SI:CH211-175M2.5"/>
    <property type="match status" value="1"/>
</dbReference>
<dbReference type="EMBL" id="CP018632">
    <property type="protein sequence ID" value="ASJ71396.1"/>
    <property type="molecule type" value="Genomic_DNA"/>
</dbReference>
<proteinExistence type="predicted"/>
<dbReference type="NCBIfam" id="TIGR00778">
    <property type="entry name" value="ahpD_dom"/>
    <property type="match status" value="1"/>
</dbReference>
<dbReference type="KEGG" id="gai:IMCC3135_06445"/>
<protein>
    <recommendedName>
        <fullName evidence="1">Carboxymuconolactone decarboxylase-like domain-containing protein</fullName>
    </recommendedName>
</protein>
<keyword evidence="3" id="KW-1185">Reference proteome</keyword>
<evidence type="ECO:0000313" key="3">
    <source>
        <dbReference type="Proteomes" id="UP000250079"/>
    </source>
</evidence>
<dbReference type="PANTHER" id="PTHR35446:SF2">
    <property type="entry name" value="CARBOXYMUCONOLACTONE DECARBOXYLASE-LIKE DOMAIN-CONTAINING PROTEIN"/>
    <property type="match status" value="1"/>
</dbReference>
<dbReference type="InterPro" id="IPR004675">
    <property type="entry name" value="AhpD_core"/>
</dbReference>
<gene>
    <name evidence="2" type="ORF">IMCC3135_06445</name>
</gene>
<dbReference type="GO" id="GO:0051920">
    <property type="term" value="F:peroxiredoxin activity"/>
    <property type="evidence" value="ECO:0007669"/>
    <property type="project" value="InterPro"/>
</dbReference>
<dbReference type="Pfam" id="PF02627">
    <property type="entry name" value="CMD"/>
    <property type="match status" value="1"/>
</dbReference>
<dbReference type="Gene3D" id="1.20.1290.10">
    <property type="entry name" value="AhpD-like"/>
    <property type="match status" value="1"/>
</dbReference>
<dbReference type="AlphaFoldDB" id="A0A2Z2NJ60"/>
<sequence length="193" mass="21138">MGHNVINIPADEHTVSRLSTPEEASLQQETLEALESVRMNGKLAEVYLQFANSEHALRAYLHMEQALAGGSLSKTETEAIKLWVSQQTGCDYCLSVHTFKSKQAGLNAEQQRALRKGEPTGDSRIDCMLKVAQALMQVRGKLPEALLAEARETGLSDENLVDLTMAISTIYFTNLTNHINDSISSLPPAPDLS</sequence>
<dbReference type="InterPro" id="IPR029032">
    <property type="entry name" value="AhpD-like"/>
</dbReference>
<reference evidence="2 3" key="1">
    <citation type="submission" date="2016-12" db="EMBL/GenBank/DDBJ databases">
        <authorList>
            <person name="Song W.-J."/>
            <person name="Kurnit D.M."/>
        </authorList>
    </citation>
    <scope>NUCLEOTIDE SEQUENCE [LARGE SCALE GENOMIC DNA]</scope>
    <source>
        <strain evidence="2 3">IMCC3135</strain>
    </source>
</reference>
<dbReference type="SUPFAM" id="SSF69118">
    <property type="entry name" value="AhpD-like"/>
    <property type="match status" value="1"/>
</dbReference>
<organism evidence="2 3">
    <name type="scientific">Granulosicoccus antarcticus IMCC3135</name>
    <dbReference type="NCBI Taxonomy" id="1192854"/>
    <lineage>
        <taxon>Bacteria</taxon>
        <taxon>Pseudomonadati</taxon>
        <taxon>Pseudomonadota</taxon>
        <taxon>Gammaproteobacteria</taxon>
        <taxon>Chromatiales</taxon>
        <taxon>Granulosicoccaceae</taxon>
        <taxon>Granulosicoccus</taxon>
    </lineage>
</organism>
<evidence type="ECO:0000313" key="2">
    <source>
        <dbReference type="EMBL" id="ASJ71396.1"/>
    </source>
</evidence>